<keyword evidence="3" id="KW-0574">Periplasm</keyword>
<evidence type="ECO:0000256" key="3">
    <source>
        <dbReference type="ARBA" id="ARBA00022764"/>
    </source>
</evidence>
<dbReference type="PANTHER" id="PTHR33376">
    <property type="match status" value="1"/>
</dbReference>
<reference evidence="5 6" key="1">
    <citation type="journal article" date="2011" name="Syst. Appl. Microbiol.">
        <title>Defluviimonas denitrificans gen. nov., sp. nov., and Pararhodobacter aggregans gen. nov., sp. nov., non-phototrophic Rhodobacteraceae from the biofilter of a marine aquaculture.</title>
        <authorList>
            <person name="Foesel B.U."/>
            <person name="Drake H.L."/>
            <person name="Schramm A."/>
        </authorList>
    </citation>
    <scope>NUCLEOTIDE SEQUENCE [LARGE SCALE GENOMIC DNA]</scope>
    <source>
        <strain evidence="5 6">D1-19</strain>
    </source>
</reference>
<protein>
    <submittedName>
        <fullName evidence="5">C4-dicarboxylate ABC transporter substrate-binding protein</fullName>
    </submittedName>
</protein>
<dbReference type="PANTHER" id="PTHR33376:SF5">
    <property type="entry name" value="EXTRACYTOPLASMIC SOLUTE RECEPTOR PROTEIN"/>
    <property type="match status" value="1"/>
</dbReference>
<dbReference type="Gene3D" id="3.40.190.170">
    <property type="entry name" value="Bacterial extracellular solute-binding protein, family 7"/>
    <property type="match status" value="1"/>
</dbReference>
<dbReference type="InterPro" id="IPR038404">
    <property type="entry name" value="TRAP_DctP_sf"/>
</dbReference>
<dbReference type="Pfam" id="PF03480">
    <property type="entry name" value="DctP"/>
    <property type="match status" value="1"/>
</dbReference>
<accession>A0A2T7USH8</accession>
<dbReference type="Proteomes" id="UP000244810">
    <property type="component" value="Unassembled WGS sequence"/>
</dbReference>
<proteinExistence type="predicted"/>
<evidence type="ECO:0000256" key="4">
    <source>
        <dbReference type="SAM" id="SignalP"/>
    </source>
</evidence>
<organism evidence="5 6">
    <name type="scientific">Pararhodobacter aggregans</name>
    <dbReference type="NCBI Taxonomy" id="404875"/>
    <lineage>
        <taxon>Bacteria</taxon>
        <taxon>Pseudomonadati</taxon>
        <taxon>Pseudomonadota</taxon>
        <taxon>Alphaproteobacteria</taxon>
        <taxon>Rhodobacterales</taxon>
        <taxon>Paracoccaceae</taxon>
        <taxon>Pararhodobacter</taxon>
    </lineage>
</organism>
<feature type="chain" id="PRO_5015606487" evidence="4">
    <location>
        <begin position="23"/>
        <end position="371"/>
    </location>
</feature>
<dbReference type="GO" id="GO:0055085">
    <property type="term" value="P:transmembrane transport"/>
    <property type="evidence" value="ECO:0007669"/>
    <property type="project" value="InterPro"/>
</dbReference>
<dbReference type="InterPro" id="IPR018389">
    <property type="entry name" value="DctP_fam"/>
</dbReference>
<gene>
    <name evidence="5" type="ORF">DDE23_09185</name>
</gene>
<sequence length="371" mass="39494">MTMKTLTLTTAALGLMASGALAQTPIYGSWPPASDYLNTDTLPEAFAMMSEATGGALQWELIAGGQLADGRGTLAAVTDDLMQGGLQIPVYTPEAMPSLTLLYSIVVPGDDPMAVAAAAAETVFLHCPSCLTEARENNALLFGGFASASYRLMCTQPTASLADMSGRRVRATGGYGEMAVMGGATPMSVTLTEAVGLLQRGGLDCLMATREWLQTYGYGEYARYVTDLPLGNAAPAVGLLMNRDLFTGLSAEEQAAVMRASAFITAKHTIGNYVLRDQESFENQQQVNGVELVEPADDLRAMVEGFAEHDRARLIGVGQTLGVEDPEALIDAYLAAVDRWRPVTAELGTDVDAWTQRIWDEVFANVDPSTL</sequence>
<feature type="signal peptide" evidence="4">
    <location>
        <begin position="1"/>
        <end position="22"/>
    </location>
</feature>
<dbReference type="GO" id="GO:0042597">
    <property type="term" value="C:periplasmic space"/>
    <property type="evidence" value="ECO:0007669"/>
    <property type="project" value="UniProtKB-SubCell"/>
</dbReference>
<evidence type="ECO:0000256" key="2">
    <source>
        <dbReference type="ARBA" id="ARBA00022729"/>
    </source>
</evidence>
<comment type="subcellular location">
    <subcellularLocation>
        <location evidence="1">Periplasm</location>
    </subcellularLocation>
</comment>
<dbReference type="EMBL" id="QDDR01000004">
    <property type="protein sequence ID" value="PVE47614.1"/>
    <property type="molecule type" value="Genomic_DNA"/>
</dbReference>
<keyword evidence="2 4" id="KW-0732">Signal</keyword>
<evidence type="ECO:0000313" key="5">
    <source>
        <dbReference type="EMBL" id="PVE47614.1"/>
    </source>
</evidence>
<keyword evidence="6" id="KW-1185">Reference proteome</keyword>
<name>A0A2T7USH8_9RHOB</name>
<dbReference type="OrthoDB" id="7239472at2"/>
<dbReference type="RefSeq" id="WP_107750986.1">
    <property type="nucleotide sequence ID" value="NZ_QBKF01000003.1"/>
</dbReference>
<evidence type="ECO:0000313" key="6">
    <source>
        <dbReference type="Proteomes" id="UP000244810"/>
    </source>
</evidence>
<evidence type="ECO:0000256" key="1">
    <source>
        <dbReference type="ARBA" id="ARBA00004418"/>
    </source>
</evidence>
<dbReference type="AlphaFoldDB" id="A0A2T7USH8"/>
<comment type="caution">
    <text evidence="5">The sequence shown here is derived from an EMBL/GenBank/DDBJ whole genome shotgun (WGS) entry which is preliminary data.</text>
</comment>